<name>E2A981_CAMFO</name>
<accession>E2A981</accession>
<feature type="region of interest" description="Disordered" evidence="1">
    <location>
        <begin position="1"/>
        <end position="60"/>
    </location>
</feature>
<proteinExistence type="predicted"/>
<keyword evidence="3" id="KW-1185">Reference proteome</keyword>
<evidence type="ECO:0000313" key="3">
    <source>
        <dbReference type="Proteomes" id="UP000000311"/>
    </source>
</evidence>
<dbReference type="STRING" id="104421.E2A981"/>
<dbReference type="InParanoid" id="E2A981"/>
<organism evidence="3">
    <name type="scientific">Camponotus floridanus</name>
    <name type="common">Florida carpenter ant</name>
    <dbReference type="NCBI Taxonomy" id="104421"/>
    <lineage>
        <taxon>Eukaryota</taxon>
        <taxon>Metazoa</taxon>
        <taxon>Ecdysozoa</taxon>
        <taxon>Arthropoda</taxon>
        <taxon>Hexapoda</taxon>
        <taxon>Insecta</taxon>
        <taxon>Pterygota</taxon>
        <taxon>Neoptera</taxon>
        <taxon>Endopterygota</taxon>
        <taxon>Hymenoptera</taxon>
        <taxon>Apocrita</taxon>
        <taxon>Aculeata</taxon>
        <taxon>Formicoidea</taxon>
        <taxon>Formicidae</taxon>
        <taxon>Formicinae</taxon>
        <taxon>Camponotus</taxon>
    </lineage>
</organism>
<dbReference type="AlphaFoldDB" id="E2A981"/>
<reference evidence="2 3" key="1">
    <citation type="journal article" date="2010" name="Science">
        <title>Genomic comparison of the ants Camponotus floridanus and Harpegnathos saltator.</title>
        <authorList>
            <person name="Bonasio R."/>
            <person name="Zhang G."/>
            <person name="Ye C."/>
            <person name="Mutti N.S."/>
            <person name="Fang X."/>
            <person name="Qin N."/>
            <person name="Donahue G."/>
            <person name="Yang P."/>
            <person name="Li Q."/>
            <person name="Li C."/>
            <person name="Zhang P."/>
            <person name="Huang Z."/>
            <person name="Berger S.L."/>
            <person name="Reinberg D."/>
            <person name="Wang J."/>
            <person name="Liebig J."/>
        </authorList>
    </citation>
    <scope>NUCLEOTIDE SEQUENCE [LARGE SCALE GENOMIC DNA]</scope>
    <source>
        <strain evidence="3">C129</strain>
    </source>
</reference>
<protein>
    <submittedName>
        <fullName evidence="2">Uncharacterized protein</fullName>
    </submittedName>
</protein>
<gene>
    <name evidence="2" type="ORF">EAG_14747</name>
</gene>
<evidence type="ECO:0000313" key="2">
    <source>
        <dbReference type="EMBL" id="EFN70066.1"/>
    </source>
</evidence>
<evidence type="ECO:0000256" key="1">
    <source>
        <dbReference type="SAM" id="MobiDB-lite"/>
    </source>
</evidence>
<feature type="compositionally biased region" description="Low complexity" evidence="1">
    <location>
        <begin position="18"/>
        <end position="44"/>
    </location>
</feature>
<dbReference type="EMBL" id="GL437711">
    <property type="protein sequence ID" value="EFN70066.1"/>
    <property type="molecule type" value="Genomic_DNA"/>
</dbReference>
<sequence length="89" mass="9910">MSHTEHTSTPQSVYQTMSSSNPLDSSSSQLYPPLSSPLDPTSEPQHSHHSHQLHRGIPPPGLHPALYLYAHYSNTSPAISYSEYIQRNN</sequence>
<dbReference type="Proteomes" id="UP000000311">
    <property type="component" value="Unassembled WGS sequence"/>
</dbReference>
<feature type="compositionally biased region" description="Polar residues" evidence="1">
    <location>
        <begin position="7"/>
        <end position="17"/>
    </location>
</feature>